<dbReference type="AlphaFoldDB" id="A6HAY3"/>
<evidence type="ECO:0000256" key="1">
    <source>
        <dbReference type="SAM" id="MobiDB-lite"/>
    </source>
</evidence>
<accession>A6HAY3</accession>
<evidence type="ECO:0000313" key="2">
    <source>
        <dbReference type="EMBL" id="EDM03188.1"/>
    </source>
</evidence>
<feature type="non-terminal residue" evidence="2">
    <location>
        <position position="95"/>
    </location>
</feature>
<dbReference type="EMBL" id="CH473947">
    <property type="protein sequence ID" value="EDM03188.1"/>
    <property type="molecule type" value="Genomic_DNA"/>
</dbReference>
<organism evidence="2 3">
    <name type="scientific">Rattus norvegicus</name>
    <name type="common">Rat</name>
    <dbReference type="NCBI Taxonomy" id="10116"/>
    <lineage>
        <taxon>Eukaryota</taxon>
        <taxon>Metazoa</taxon>
        <taxon>Chordata</taxon>
        <taxon>Craniata</taxon>
        <taxon>Vertebrata</taxon>
        <taxon>Euteleostomi</taxon>
        <taxon>Mammalia</taxon>
        <taxon>Eutheria</taxon>
        <taxon>Euarchontoglires</taxon>
        <taxon>Glires</taxon>
        <taxon>Rodentia</taxon>
        <taxon>Myomorpha</taxon>
        <taxon>Muroidea</taxon>
        <taxon>Muridae</taxon>
        <taxon>Murinae</taxon>
        <taxon>Rattus</taxon>
    </lineage>
</organism>
<gene>
    <name evidence="2" type="ORF">rCG_63466</name>
</gene>
<sequence>MLAAGYPGFPSGAAQVRPVSLSAGCAVRASSQRGRSGPGGRRVRQDHPDFRKFGQQGRQRHFLLLVSCSASPCSSQPPSFVPNFPRRCNPPSPPL</sequence>
<feature type="region of interest" description="Disordered" evidence="1">
    <location>
        <begin position="27"/>
        <end position="48"/>
    </location>
</feature>
<proteinExistence type="predicted"/>
<evidence type="ECO:0000313" key="3">
    <source>
        <dbReference type="Proteomes" id="UP000234681"/>
    </source>
</evidence>
<feature type="region of interest" description="Disordered" evidence="1">
    <location>
        <begin position="70"/>
        <end position="95"/>
    </location>
</feature>
<protein>
    <submittedName>
        <fullName evidence="2">RCG63466</fullName>
    </submittedName>
</protein>
<dbReference type="Proteomes" id="UP000234681">
    <property type="component" value="Chromosome 6"/>
</dbReference>
<reference evidence="3" key="1">
    <citation type="submission" date="2005-09" db="EMBL/GenBank/DDBJ databases">
        <authorList>
            <person name="Mural R.J."/>
            <person name="Li P.W."/>
            <person name="Adams M.D."/>
            <person name="Amanatides P.G."/>
            <person name="Baden-Tillson H."/>
            <person name="Barnstead M."/>
            <person name="Chin S.H."/>
            <person name="Dew I."/>
            <person name="Evans C.A."/>
            <person name="Ferriera S."/>
            <person name="Flanigan M."/>
            <person name="Fosler C."/>
            <person name="Glodek A."/>
            <person name="Gu Z."/>
            <person name="Holt R.A."/>
            <person name="Jennings D."/>
            <person name="Kraft C.L."/>
            <person name="Lu F."/>
            <person name="Nguyen T."/>
            <person name="Nusskern D.R."/>
            <person name="Pfannkoch C.M."/>
            <person name="Sitter C."/>
            <person name="Sutton G.G."/>
            <person name="Venter J.C."/>
            <person name="Wang Z."/>
            <person name="Woodage T."/>
            <person name="Zheng X.H."/>
            <person name="Zhong F."/>
        </authorList>
    </citation>
    <scope>NUCLEOTIDE SEQUENCE [LARGE SCALE GENOMIC DNA]</scope>
    <source>
        <strain>BN</strain>
        <strain evidence="3">Sprague-Dawley</strain>
    </source>
</reference>
<name>A6HAY3_RAT</name>